<dbReference type="AlphaFoldDB" id="A0A6A4HHL5"/>
<name>A0A6A4HHL5_9AGAR</name>
<evidence type="ECO:0000313" key="2">
    <source>
        <dbReference type="Proteomes" id="UP000799118"/>
    </source>
</evidence>
<sequence>RLSEPGARNIVSLQLACLQRIFLETYACSQWLEKWAPHLRDVDNTFKLDPHIMGAFTGDLSMAGDLFRLGIPVWLVRRLEHQAITEILRFVAPLDEQSWNYMLPLHDLEEPLNVAHEDPPHALIYSG</sequence>
<organism evidence="1 2">
    <name type="scientific">Gymnopus androsaceus JB14</name>
    <dbReference type="NCBI Taxonomy" id="1447944"/>
    <lineage>
        <taxon>Eukaryota</taxon>
        <taxon>Fungi</taxon>
        <taxon>Dikarya</taxon>
        <taxon>Basidiomycota</taxon>
        <taxon>Agaricomycotina</taxon>
        <taxon>Agaricomycetes</taxon>
        <taxon>Agaricomycetidae</taxon>
        <taxon>Agaricales</taxon>
        <taxon>Marasmiineae</taxon>
        <taxon>Omphalotaceae</taxon>
        <taxon>Gymnopus</taxon>
    </lineage>
</organism>
<proteinExistence type="predicted"/>
<keyword evidence="2" id="KW-1185">Reference proteome</keyword>
<feature type="non-terminal residue" evidence="1">
    <location>
        <position position="1"/>
    </location>
</feature>
<dbReference type="Proteomes" id="UP000799118">
    <property type="component" value="Unassembled WGS sequence"/>
</dbReference>
<gene>
    <name evidence="1" type="ORF">BT96DRAFT_782718</name>
</gene>
<reference evidence="1" key="1">
    <citation type="journal article" date="2019" name="Environ. Microbiol.">
        <title>Fungal ecological strategies reflected in gene transcription - a case study of two litter decomposers.</title>
        <authorList>
            <person name="Barbi F."/>
            <person name="Kohler A."/>
            <person name="Barry K."/>
            <person name="Baskaran P."/>
            <person name="Daum C."/>
            <person name="Fauchery L."/>
            <person name="Ihrmark K."/>
            <person name="Kuo A."/>
            <person name="LaButti K."/>
            <person name="Lipzen A."/>
            <person name="Morin E."/>
            <person name="Grigoriev I.V."/>
            <person name="Henrissat B."/>
            <person name="Lindahl B."/>
            <person name="Martin F."/>
        </authorList>
    </citation>
    <scope>NUCLEOTIDE SEQUENCE</scope>
    <source>
        <strain evidence="1">JB14</strain>
    </source>
</reference>
<dbReference type="OrthoDB" id="2634326at2759"/>
<feature type="non-terminal residue" evidence="1">
    <location>
        <position position="127"/>
    </location>
</feature>
<dbReference type="EMBL" id="ML769503">
    <property type="protein sequence ID" value="KAE9397048.1"/>
    <property type="molecule type" value="Genomic_DNA"/>
</dbReference>
<protein>
    <submittedName>
        <fullName evidence="1">Uncharacterized protein</fullName>
    </submittedName>
</protein>
<accession>A0A6A4HHL5</accession>
<evidence type="ECO:0000313" key="1">
    <source>
        <dbReference type="EMBL" id="KAE9397048.1"/>
    </source>
</evidence>